<evidence type="ECO:0000256" key="1">
    <source>
        <dbReference type="SAM" id="MobiDB-lite"/>
    </source>
</evidence>
<feature type="region of interest" description="Disordered" evidence="1">
    <location>
        <begin position="20"/>
        <end position="65"/>
    </location>
</feature>
<dbReference type="EMBL" id="BAAATD010000014">
    <property type="protein sequence ID" value="GAA2628456.1"/>
    <property type="molecule type" value="Genomic_DNA"/>
</dbReference>
<accession>A0ABP6CZR7</accession>
<comment type="caution">
    <text evidence="4">The sequence shown here is derived from an EMBL/GenBank/DDBJ whole genome shotgun (WGS) entry which is preliminary data.</text>
</comment>
<dbReference type="Pfam" id="PF20009">
    <property type="entry name" value="GEVED"/>
    <property type="match status" value="1"/>
</dbReference>
<proteinExistence type="predicted"/>
<feature type="region of interest" description="Disordered" evidence="1">
    <location>
        <begin position="197"/>
        <end position="235"/>
    </location>
</feature>
<evidence type="ECO:0000259" key="3">
    <source>
        <dbReference type="Pfam" id="PF20009"/>
    </source>
</evidence>
<feature type="domain" description="GEVED" evidence="3">
    <location>
        <begin position="139"/>
        <end position="212"/>
    </location>
</feature>
<feature type="region of interest" description="Disordered" evidence="1">
    <location>
        <begin position="79"/>
        <end position="108"/>
    </location>
</feature>
<sequence length="415" mass="44309">MLPTRALVTAVLATVIPIGPPTEASEKSWGSPSPPPDDSSAVVAQPGAAAAQSGGRRDYSDGPRRYRVARHTIVPGLRLGARIDGETGPGRSGRGHAKADDRRRHDDEDALRRGLRIAKCGAFRRTLHVRNKTRRTATLAGWIDANRDGTFGRGERAVTRVRPGARKATLRWGRFGRRSSGATFVRLRLYGGRVANPRPAGSARSGEAEDHRAWRRCGKPRPPKSPSFRPFITSPRNGAHLRRRTFQITGKGRPGARATVRFTGAGGPMSLSGPVSRSGTWRIPVRQPLSDGRYRLVPSVGGPCCRTVGGPAVRITVDATAPTPPKLGFPAKGAKGTDPRPLLSGTAEPGTKVKITLDTDELCTATVQPSGAWRCTPCVDLLPGNNVLTLTAVDAAGNTSKVTSRTVTIVKAKRR</sequence>
<evidence type="ECO:0008006" key="6">
    <source>
        <dbReference type="Google" id="ProtNLM"/>
    </source>
</evidence>
<dbReference type="NCBIfam" id="NF033510">
    <property type="entry name" value="Ca_tandemer"/>
    <property type="match status" value="1"/>
</dbReference>
<feature type="compositionally biased region" description="Low complexity" evidence="1">
    <location>
        <begin position="38"/>
        <end position="54"/>
    </location>
</feature>
<dbReference type="InterPro" id="IPR044016">
    <property type="entry name" value="Big_13"/>
</dbReference>
<feature type="compositionally biased region" description="Basic residues" evidence="1">
    <location>
        <begin position="213"/>
        <end position="222"/>
    </location>
</feature>
<organism evidence="4 5">
    <name type="scientific">Actinomadura fulvescens</name>
    <dbReference type="NCBI Taxonomy" id="46160"/>
    <lineage>
        <taxon>Bacteria</taxon>
        <taxon>Bacillati</taxon>
        <taxon>Actinomycetota</taxon>
        <taxon>Actinomycetes</taxon>
        <taxon>Streptosporangiales</taxon>
        <taxon>Thermomonosporaceae</taxon>
        <taxon>Actinomadura</taxon>
    </lineage>
</organism>
<name>A0ABP6CZR7_9ACTN</name>
<feature type="region of interest" description="Disordered" evidence="1">
    <location>
        <begin position="324"/>
        <end position="348"/>
    </location>
</feature>
<dbReference type="Pfam" id="PF19077">
    <property type="entry name" value="Big_13"/>
    <property type="match status" value="1"/>
</dbReference>
<reference evidence="5" key="1">
    <citation type="journal article" date="2019" name="Int. J. Syst. Evol. Microbiol.">
        <title>The Global Catalogue of Microorganisms (GCM) 10K type strain sequencing project: providing services to taxonomists for standard genome sequencing and annotation.</title>
        <authorList>
            <consortium name="The Broad Institute Genomics Platform"/>
            <consortium name="The Broad Institute Genome Sequencing Center for Infectious Disease"/>
            <person name="Wu L."/>
            <person name="Ma J."/>
        </authorList>
    </citation>
    <scope>NUCLEOTIDE SEQUENCE [LARGE SCALE GENOMIC DNA]</scope>
    <source>
        <strain evidence="5">JCM 6833</strain>
    </source>
</reference>
<feature type="compositionally biased region" description="Basic and acidic residues" evidence="1">
    <location>
        <begin position="55"/>
        <end position="64"/>
    </location>
</feature>
<evidence type="ECO:0000313" key="5">
    <source>
        <dbReference type="Proteomes" id="UP001501509"/>
    </source>
</evidence>
<dbReference type="InterPro" id="IPR013783">
    <property type="entry name" value="Ig-like_fold"/>
</dbReference>
<dbReference type="Proteomes" id="UP001501509">
    <property type="component" value="Unassembled WGS sequence"/>
</dbReference>
<keyword evidence="5" id="KW-1185">Reference proteome</keyword>
<dbReference type="InterPro" id="IPR045474">
    <property type="entry name" value="GEVED"/>
</dbReference>
<feature type="domain" description="Bacterial Ig-like" evidence="2">
    <location>
        <begin position="338"/>
        <end position="409"/>
    </location>
</feature>
<gene>
    <name evidence="4" type="ORF">GCM10010411_77180</name>
</gene>
<evidence type="ECO:0000313" key="4">
    <source>
        <dbReference type="EMBL" id="GAA2628456.1"/>
    </source>
</evidence>
<feature type="compositionally biased region" description="Basic and acidic residues" evidence="1">
    <location>
        <begin position="97"/>
        <end position="108"/>
    </location>
</feature>
<evidence type="ECO:0000259" key="2">
    <source>
        <dbReference type="Pfam" id="PF19077"/>
    </source>
</evidence>
<feature type="region of interest" description="Disordered" evidence="1">
    <location>
        <begin position="250"/>
        <end position="279"/>
    </location>
</feature>
<protein>
    <recommendedName>
        <fullName evidence="6">Bacterial Ig domain-containing protein</fullName>
    </recommendedName>
</protein>
<dbReference type="Gene3D" id="2.60.40.10">
    <property type="entry name" value="Immunoglobulins"/>
    <property type="match status" value="1"/>
</dbReference>